<dbReference type="PANTHER" id="PTHR33993">
    <property type="entry name" value="GLYOXALASE-RELATED"/>
    <property type="match status" value="1"/>
</dbReference>
<dbReference type="Pfam" id="PF00903">
    <property type="entry name" value="Glyoxalase"/>
    <property type="match status" value="1"/>
</dbReference>
<dbReference type="InterPro" id="IPR029068">
    <property type="entry name" value="Glyas_Bleomycin-R_OHBP_Dase"/>
</dbReference>
<protein>
    <submittedName>
        <fullName evidence="2">Bleomycin resistance protein</fullName>
    </submittedName>
</protein>
<dbReference type="InterPro" id="IPR052164">
    <property type="entry name" value="Anthracycline_SecMetBiosynth"/>
</dbReference>
<evidence type="ECO:0000313" key="2">
    <source>
        <dbReference type="EMBL" id="GGF51654.1"/>
    </source>
</evidence>
<dbReference type="CDD" id="cd07247">
    <property type="entry name" value="SgaA_N_like"/>
    <property type="match status" value="1"/>
</dbReference>
<name>A0A917BNI2_9PROT</name>
<dbReference type="PROSITE" id="PS51819">
    <property type="entry name" value="VOC"/>
    <property type="match status" value="1"/>
</dbReference>
<gene>
    <name evidence="2" type="ORF">GCM10011332_01070</name>
</gene>
<reference evidence="2" key="1">
    <citation type="journal article" date="2014" name="Int. J. Syst. Evol. Microbiol.">
        <title>Complete genome sequence of Corynebacterium casei LMG S-19264T (=DSM 44701T), isolated from a smear-ripened cheese.</title>
        <authorList>
            <consortium name="US DOE Joint Genome Institute (JGI-PGF)"/>
            <person name="Walter F."/>
            <person name="Albersmeier A."/>
            <person name="Kalinowski J."/>
            <person name="Ruckert C."/>
        </authorList>
    </citation>
    <scope>NUCLEOTIDE SEQUENCE</scope>
    <source>
        <strain evidence="2">CGMCC 1.15254</strain>
    </source>
</reference>
<dbReference type="PANTHER" id="PTHR33993:SF1">
    <property type="entry name" value="GLYOXALASE FAMILY PROTEIN"/>
    <property type="match status" value="1"/>
</dbReference>
<evidence type="ECO:0000259" key="1">
    <source>
        <dbReference type="PROSITE" id="PS51819"/>
    </source>
</evidence>
<comment type="caution">
    <text evidence="2">The sequence shown here is derived from an EMBL/GenBank/DDBJ whole genome shotgun (WGS) entry which is preliminary data.</text>
</comment>
<reference evidence="2" key="2">
    <citation type="submission" date="2020-09" db="EMBL/GenBank/DDBJ databases">
        <authorList>
            <person name="Sun Q."/>
            <person name="Zhou Y."/>
        </authorList>
    </citation>
    <scope>NUCLEOTIDE SEQUENCE</scope>
    <source>
        <strain evidence="2">CGMCC 1.15254</strain>
    </source>
</reference>
<dbReference type="InterPro" id="IPR004360">
    <property type="entry name" value="Glyas_Fos-R_dOase_dom"/>
</dbReference>
<dbReference type="RefSeq" id="WP_188659921.1">
    <property type="nucleotide sequence ID" value="NZ_BMHV01000001.1"/>
</dbReference>
<dbReference type="Gene3D" id="3.10.180.10">
    <property type="entry name" value="2,3-Dihydroxybiphenyl 1,2-Dioxygenase, domain 1"/>
    <property type="match status" value="1"/>
</dbReference>
<accession>A0A917BNI2</accession>
<dbReference type="InterPro" id="IPR037523">
    <property type="entry name" value="VOC_core"/>
</dbReference>
<keyword evidence="3" id="KW-1185">Reference proteome</keyword>
<proteinExistence type="predicted"/>
<dbReference type="EMBL" id="BMHV01000001">
    <property type="protein sequence ID" value="GGF51654.1"/>
    <property type="molecule type" value="Genomic_DNA"/>
</dbReference>
<sequence>MTICPPKDKTINYIEFLVQDISRTKKFYGDVFGWTFSDYGPDYCEFNDGHMTGGFAHGTPVAGGPLIVLYGLDLSALEKAVTAAGGEISKEIFDFPGGRRFQFKDLDGYELAVWSET</sequence>
<evidence type="ECO:0000313" key="3">
    <source>
        <dbReference type="Proteomes" id="UP000632498"/>
    </source>
</evidence>
<feature type="domain" description="VOC" evidence="1">
    <location>
        <begin position="10"/>
        <end position="116"/>
    </location>
</feature>
<dbReference type="SUPFAM" id="SSF54593">
    <property type="entry name" value="Glyoxalase/Bleomycin resistance protein/Dihydroxybiphenyl dioxygenase"/>
    <property type="match status" value="1"/>
</dbReference>
<dbReference type="Proteomes" id="UP000632498">
    <property type="component" value="Unassembled WGS sequence"/>
</dbReference>
<dbReference type="AlphaFoldDB" id="A0A917BNI2"/>
<organism evidence="2 3">
    <name type="scientific">Terasakiella brassicae</name>
    <dbReference type="NCBI Taxonomy" id="1634917"/>
    <lineage>
        <taxon>Bacteria</taxon>
        <taxon>Pseudomonadati</taxon>
        <taxon>Pseudomonadota</taxon>
        <taxon>Alphaproteobacteria</taxon>
        <taxon>Rhodospirillales</taxon>
        <taxon>Terasakiellaceae</taxon>
        <taxon>Terasakiella</taxon>
    </lineage>
</organism>